<dbReference type="EMBL" id="AGBA01000009">
    <property type="protein sequence ID" value="EGY78168.1"/>
    <property type="molecule type" value="Genomic_DNA"/>
</dbReference>
<evidence type="ECO:0000313" key="2">
    <source>
        <dbReference type="EMBL" id="EGY78168.1"/>
    </source>
</evidence>
<keyword evidence="3" id="KW-1185">Reference proteome</keyword>
<feature type="region of interest" description="Disordered" evidence="1">
    <location>
        <begin position="547"/>
        <end position="626"/>
    </location>
</feature>
<evidence type="ECO:0000256" key="1">
    <source>
        <dbReference type="SAM" id="MobiDB-lite"/>
    </source>
</evidence>
<sequence>MAAGTGCGAKDVGQGPVHRVLQSVEVGMGPDASIQTIGSTTVSVADDPAKANTVKTSFPPREVVGDLPIRVQTAYRTKDRSGTNLDELKGYSGRVEIDLAVENLTVKPREVAYDVAGVRKTRTALIGAPMTVVASTVLNNTPAGGVVTGDLTDAKVTNGLLSRNSRGMATVQWATILAPPQLNANATLRMVADVKDFETPTFNVSVQPGLITDPSVASLLDSSFNQDTGSEIELQRKTIELIGQVNEVLARSSKTIGDVRSNLDASSKTLGDKSIAELNRSTTSVAASVKYLDQQLKSLNQQLSTTLNSSRSMLLSKMQSTVAMMDAMLGDTTATPPTPSVDSKGCASTVATPHAATSVYGNLMQVSSQLNGYATATDQCRAQVVRQLLLTVGPATPTVEQCMDPRASGSVTCDLRMTQMTMDNSLLKINEEGQKLVASLDPTAVNDAITGFQELNSGVKDLESLAGHGGVMDGHYAEALYDLRTAKGRIEDGMTTLHRHAEGQKSDVDVALARLRAQRTEIADPATGMLAQMEAIADGVCELGPTASLTSSPSASASATPDPSASPDPTPAPTTPIPTPTTPTPAPAAPSAPYTRDQLRAMSTGTTCTGRRTRASQRPAKWKATDDMRTRLTDQLAGIDAAISLLEKQSAAWQEVINWTVVDAPDDDPTTYHAFNLGIKWIDDGIAALKEGHTFSDSYSQELKAAVASLAEGRDHMGPRLTALQAQQEGLSAAITEGFSRATANARTDLAKSMTQTQRRVVEDTLVDASGVSSMFVASVKGLNSASVTISRNGTKSIREEDAQLAGSSAKLGEAIDEMVETNLADIASSFSRSSRDLSGAGALLQADLNKVLLDLGDRKVKGRGLLGAMATSSAKVGSADYQLAMASGAATEYASVRGRDIDTLLLRQAQLKAATESQGELPAFRAKVPAGADAQTVYNFTIGPTK</sequence>
<comment type="caution">
    <text evidence="2">The sequence shown here is derived from an EMBL/GenBank/DDBJ whole genome shotgun (WGS) entry which is preliminary data.</text>
</comment>
<dbReference type="HOGENOM" id="CLU_317071_0_0_11"/>
<dbReference type="Proteomes" id="UP000005332">
    <property type="component" value="Unassembled WGS sequence"/>
</dbReference>
<proteinExistence type="predicted"/>
<name>G4CW44_9ACTN</name>
<feature type="compositionally biased region" description="Pro residues" evidence="1">
    <location>
        <begin position="564"/>
        <end position="590"/>
    </location>
</feature>
<gene>
    <name evidence="2" type="ORF">HMPREF9153_0751</name>
</gene>
<accession>G4CW44</accession>
<organism evidence="2 3">
    <name type="scientific">Cutibacterium avidum ATCC 25577</name>
    <dbReference type="NCBI Taxonomy" id="997355"/>
    <lineage>
        <taxon>Bacteria</taxon>
        <taxon>Bacillati</taxon>
        <taxon>Actinomycetota</taxon>
        <taxon>Actinomycetes</taxon>
        <taxon>Propionibacteriales</taxon>
        <taxon>Propionibacteriaceae</taxon>
        <taxon>Cutibacterium</taxon>
    </lineage>
</organism>
<dbReference type="PATRIC" id="fig|997355.3.peg.730"/>
<evidence type="ECO:0000313" key="3">
    <source>
        <dbReference type="Proteomes" id="UP000005332"/>
    </source>
</evidence>
<feature type="compositionally biased region" description="Low complexity" evidence="1">
    <location>
        <begin position="547"/>
        <end position="563"/>
    </location>
</feature>
<dbReference type="AlphaFoldDB" id="G4CW44"/>
<reference evidence="2 3" key="1">
    <citation type="submission" date="2011-06" db="EMBL/GenBank/DDBJ databases">
        <authorList>
            <person name="Muzny D."/>
            <person name="Qin X."/>
            <person name="Deng J."/>
            <person name="Jiang H."/>
            <person name="Liu Y."/>
            <person name="Qu J."/>
            <person name="Song X.-Z."/>
            <person name="Zhang L."/>
            <person name="Thornton R."/>
            <person name="Coyle M."/>
            <person name="Francisco L."/>
            <person name="Jackson L."/>
            <person name="Javaid M."/>
            <person name="Korchina V."/>
            <person name="Kovar C."/>
            <person name="Mata R."/>
            <person name="Mathew T."/>
            <person name="Ngo R."/>
            <person name="Nguyen L."/>
            <person name="Nguyen N."/>
            <person name="Okwuonu G."/>
            <person name="Ongeri F."/>
            <person name="Pham C."/>
            <person name="Simmons D."/>
            <person name="Wilczek-Boney K."/>
            <person name="Hale W."/>
            <person name="Jakkamsetti A."/>
            <person name="Pham P."/>
            <person name="Ruth R."/>
            <person name="San Lucas F."/>
            <person name="Warren J."/>
            <person name="Zhang J."/>
            <person name="Zhao Z."/>
            <person name="Zhou C."/>
            <person name="Zhu D."/>
            <person name="Lee S."/>
            <person name="Bess C."/>
            <person name="Blankenburg K."/>
            <person name="Forbes L."/>
            <person name="Fu Q."/>
            <person name="Gubbala S."/>
            <person name="Hirani K."/>
            <person name="Jayaseelan J.C."/>
            <person name="Lara F."/>
            <person name="Munidasa M."/>
            <person name="Palculict T."/>
            <person name="Patil S."/>
            <person name="Pu L.-L."/>
            <person name="Saada N."/>
            <person name="Tang L."/>
            <person name="Weissenberger G."/>
            <person name="Zhu Y."/>
            <person name="Hemphill L."/>
            <person name="Shang Y."/>
            <person name="Youmans B."/>
            <person name="Ayvaz T."/>
            <person name="Ross M."/>
            <person name="Santibanez J."/>
            <person name="Aqrawi P."/>
            <person name="Gross S."/>
            <person name="Joshi V."/>
            <person name="Fowler G."/>
            <person name="Nazareth L."/>
            <person name="Reid J."/>
            <person name="Worley K."/>
            <person name="Petrosino J."/>
            <person name="Highlander S."/>
            <person name="Gibbs R."/>
        </authorList>
    </citation>
    <scope>NUCLEOTIDE SEQUENCE [LARGE SCALE GENOMIC DNA]</scope>
    <source>
        <strain evidence="2 3">ATCC 25577</strain>
    </source>
</reference>
<protein>
    <submittedName>
        <fullName evidence="2">Uncharacterized protein</fullName>
    </submittedName>
</protein>